<dbReference type="NCBIfam" id="NF008907">
    <property type="entry name" value="PRK12270.1"/>
    <property type="match status" value="1"/>
</dbReference>
<dbReference type="GO" id="GO:0030976">
    <property type="term" value="F:thiamine pyrophosphate binding"/>
    <property type="evidence" value="ECO:0007669"/>
    <property type="project" value="InterPro"/>
</dbReference>
<dbReference type="GO" id="GO:0004591">
    <property type="term" value="F:oxoglutarate dehydrogenase (succinyl-transferring) activity"/>
    <property type="evidence" value="ECO:0007669"/>
    <property type="project" value="UniProtKB-EC"/>
</dbReference>
<gene>
    <name evidence="14" type="primary">kgd</name>
    <name evidence="14" type="ORF">CYJ26_03055</name>
</gene>
<feature type="compositionally biased region" description="Pro residues" evidence="12">
    <location>
        <begin position="64"/>
        <end position="83"/>
    </location>
</feature>
<dbReference type="Gene3D" id="3.30.559.10">
    <property type="entry name" value="Chloramphenicol acetyltransferase-like domain"/>
    <property type="match status" value="1"/>
</dbReference>
<dbReference type="EMBL" id="PKHA01000002">
    <property type="protein sequence ID" value="PKY99129.1"/>
    <property type="molecule type" value="Genomic_DNA"/>
</dbReference>
<comment type="pathway">
    <text evidence="3">Carbohydrate metabolism; tricarboxylic acid cycle; succinyl-CoA from 2-oxoglutarate (dehydrogenase route): step 1/1.</text>
</comment>
<dbReference type="GO" id="GO:0004149">
    <property type="term" value="F:dihydrolipoyllysine-residue succinyltransferase activity"/>
    <property type="evidence" value="ECO:0007669"/>
    <property type="project" value="UniProtKB-EC"/>
</dbReference>
<feature type="domain" description="Transketolase-like pyrimidine-binding" evidence="13">
    <location>
        <begin position="952"/>
        <end position="1145"/>
    </location>
</feature>
<dbReference type="Gene3D" id="3.40.50.12470">
    <property type="match status" value="1"/>
</dbReference>
<dbReference type="Gene3D" id="3.40.50.11610">
    <property type="entry name" value="Multifunctional 2-oxoglutarate metabolism enzyme, C-terminal domain"/>
    <property type="match status" value="1"/>
</dbReference>
<evidence type="ECO:0000259" key="13">
    <source>
        <dbReference type="SMART" id="SM00861"/>
    </source>
</evidence>
<evidence type="ECO:0000313" key="15">
    <source>
        <dbReference type="Proteomes" id="UP000234778"/>
    </source>
</evidence>
<keyword evidence="14" id="KW-0456">Lyase</keyword>
<dbReference type="GO" id="GO:0006099">
    <property type="term" value="P:tricarboxylic acid cycle"/>
    <property type="evidence" value="ECO:0007669"/>
    <property type="project" value="UniProtKB-UniPathway"/>
</dbReference>
<dbReference type="Pfam" id="PF16078">
    <property type="entry name" value="2-oxogl_dehyd_N"/>
    <property type="match status" value="1"/>
</dbReference>
<comment type="catalytic activity">
    <reaction evidence="10">
        <text>N(6)-[(R)-lipoyl]-L-lysyl-[protein] + 2-oxoglutarate + H(+) = N(6)-[(R)-S(8)-succinyldihydrolipoyl]-L-lysyl-[protein] + CO2</text>
        <dbReference type="Rhea" id="RHEA:12188"/>
        <dbReference type="Rhea" id="RHEA-COMP:10474"/>
        <dbReference type="Rhea" id="RHEA-COMP:20092"/>
        <dbReference type="ChEBI" id="CHEBI:15378"/>
        <dbReference type="ChEBI" id="CHEBI:16526"/>
        <dbReference type="ChEBI" id="CHEBI:16810"/>
        <dbReference type="ChEBI" id="CHEBI:83099"/>
        <dbReference type="ChEBI" id="CHEBI:83120"/>
        <dbReference type="EC" id="1.2.4.2"/>
    </reaction>
</comment>
<comment type="cofactor">
    <cofactor evidence="2">
        <name>thiamine diphosphate</name>
        <dbReference type="ChEBI" id="CHEBI:58937"/>
    </cofactor>
</comment>
<evidence type="ECO:0000256" key="11">
    <source>
        <dbReference type="ARBA" id="ARBA00052761"/>
    </source>
</evidence>
<evidence type="ECO:0000256" key="1">
    <source>
        <dbReference type="ARBA" id="ARBA00001946"/>
    </source>
</evidence>
<comment type="caution">
    <text evidence="14">The sequence shown here is derived from an EMBL/GenBank/DDBJ whole genome shotgun (WGS) entry which is preliminary data.</text>
</comment>
<dbReference type="GO" id="GO:0000287">
    <property type="term" value="F:magnesium ion binding"/>
    <property type="evidence" value="ECO:0007669"/>
    <property type="project" value="UniProtKB-ARBA"/>
</dbReference>
<dbReference type="Pfam" id="PF02779">
    <property type="entry name" value="Transket_pyr"/>
    <property type="match status" value="1"/>
</dbReference>
<comment type="catalytic activity">
    <reaction evidence="11">
        <text>N(6)-[(R)-dihydrolipoyl]-L-lysyl-[protein] + succinyl-CoA = N(6)-[(R)-S(8)-succinyldihydrolipoyl]-L-lysyl-[protein] + CoA</text>
        <dbReference type="Rhea" id="RHEA:15213"/>
        <dbReference type="Rhea" id="RHEA-COMP:10475"/>
        <dbReference type="Rhea" id="RHEA-COMP:20092"/>
        <dbReference type="ChEBI" id="CHEBI:57287"/>
        <dbReference type="ChEBI" id="CHEBI:57292"/>
        <dbReference type="ChEBI" id="CHEBI:83100"/>
        <dbReference type="ChEBI" id="CHEBI:83120"/>
        <dbReference type="EC" id="2.3.1.61"/>
    </reaction>
</comment>
<dbReference type="InterPro" id="IPR031717">
    <property type="entry name" value="ODO-1/KGD_C"/>
</dbReference>
<evidence type="ECO:0000256" key="8">
    <source>
        <dbReference type="ARBA" id="ARBA00023052"/>
    </source>
</evidence>
<dbReference type="InterPro" id="IPR001017">
    <property type="entry name" value="DH_E1"/>
</dbReference>
<dbReference type="SMART" id="SM00861">
    <property type="entry name" value="Transket_pyr"/>
    <property type="match status" value="1"/>
</dbReference>
<evidence type="ECO:0000256" key="7">
    <source>
        <dbReference type="ARBA" id="ARBA00023002"/>
    </source>
</evidence>
<dbReference type="Pfam" id="PF00198">
    <property type="entry name" value="2-oxoacid_dh"/>
    <property type="match status" value="1"/>
</dbReference>
<evidence type="ECO:0000256" key="3">
    <source>
        <dbReference type="ARBA" id="ARBA00004813"/>
    </source>
</evidence>
<keyword evidence="7" id="KW-0560">Oxidoreductase</keyword>
<name>A0A2I1KU26_9ACTO</name>
<evidence type="ECO:0000256" key="10">
    <source>
        <dbReference type="ARBA" id="ARBA00051911"/>
    </source>
</evidence>
<dbReference type="GO" id="GO:0005829">
    <property type="term" value="C:cytosol"/>
    <property type="evidence" value="ECO:0007669"/>
    <property type="project" value="TreeGrafter"/>
</dbReference>
<proteinExistence type="predicted"/>
<organism evidence="14 15">
    <name type="scientific">Actinomyces urogenitalis</name>
    <dbReference type="NCBI Taxonomy" id="103621"/>
    <lineage>
        <taxon>Bacteria</taxon>
        <taxon>Bacillati</taxon>
        <taxon>Actinomycetota</taxon>
        <taxon>Actinomycetes</taxon>
        <taxon>Actinomycetales</taxon>
        <taxon>Actinomycetaceae</taxon>
        <taxon>Actinomyces</taxon>
    </lineage>
</organism>
<dbReference type="InterPro" id="IPR032106">
    <property type="entry name" value="2-oxogl_dehyd_N"/>
</dbReference>
<evidence type="ECO:0000256" key="12">
    <source>
        <dbReference type="SAM" id="MobiDB-lite"/>
    </source>
</evidence>
<keyword evidence="14" id="KW-0808">Transferase</keyword>
<dbReference type="NCBIfam" id="TIGR00239">
    <property type="entry name" value="2oxo_dh_E1"/>
    <property type="match status" value="1"/>
</dbReference>
<keyword evidence="8" id="KW-0786">Thiamine pyrophosphate</keyword>
<protein>
    <submittedName>
        <fullName evidence="14">Multifunctional oxoglutarate decarboxylase/oxoglutarate dehydrogenase thiamine pyrophosphate-binding subunit/dihydrolipoyllysine-residue succinyltransferase subunit</fullName>
        <ecNumber evidence="14">4.1.1.71</ecNumber>
    </submittedName>
</protein>
<dbReference type="NCBIfam" id="NF006914">
    <property type="entry name" value="PRK09404.1"/>
    <property type="match status" value="1"/>
</dbReference>
<dbReference type="Gene3D" id="1.10.287.1150">
    <property type="entry name" value="TPP helical domain"/>
    <property type="match status" value="1"/>
</dbReference>
<dbReference type="InterPro" id="IPR042179">
    <property type="entry name" value="KGD_C_sf"/>
</dbReference>
<dbReference type="GO" id="GO:0008683">
    <property type="term" value="F:2-oxoglutarate decarboxylase activity"/>
    <property type="evidence" value="ECO:0007669"/>
    <property type="project" value="UniProtKB-EC"/>
</dbReference>
<keyword evidence="4" id="KW-0816">Tricarboxylic acid cycle</keyword>
<evidence type="ECO:0000256" key="9">
    <source>
        <dbReference type="ARBA" id="ARBA00023268"/>
    </source>
</evidence>
<evidence type="ECO:0000313" key="14">
    <source>
        <dbReference type="EMBL" id="PKY99129.1"/>
    </source>
</evidence>
<dbReference type="Gene3D" id="3.40.50.970">
    <property type="match status" value="1"/>
</dbReference>
<reference evidence="14 15" key="1">
    <citation type="submission" date="2017-12" db="EMBL/GenBank/DDBJ databases">
        <title>Phylogenetic diversity of female urinary microbiome.</title>
        <authorList>
            <person name="Thomas-White K."/>
            <person name="Wolfe A.J."/>
        </authorList>
    </citation>
    <scope>NUCLEOTIDE SEQUENCE [LARGE SCALE GENOMIC DNA]</scope>
    <source>
        <strain evidence="14 15">UMB0319</strain>
    </source>
</reference>
<evidence type="ECO:0000256" key="6">
    <source>
        <dbReference type="ARBA" id="ARBA00022842"/>
    </source>
</evidence>
<dbReference type="EC" id="4.1.1.71" evidence="14"/>
<dbReference type="PANTHER" id="PTHR23152:SF4">
    <property type="entry name" value="2-OXOADIPATE DEHYDROGENASE COMPLEX COMPONENT E1"/>
    <property type="match status" value="1"/>
</dbReference>
<dbReference type="Proteomes" id="UP000234778">
    <property type="component" value="Unassembled WGS sequence"/>
</dbReference>
<dbReference type="GO" id="GO:0045252">
    <property type="term" value="C:oxoglutarate dehydrogenase complex"/>
    <property type="evidence" value="ECO:0007669"/>
    <property type="project" value="TreeGrafter"/>
</dbReference>
<evidence type="ECO:0000256" key="2">
    <source>
        <dbReference type="ARBA" id="ARBA00001964"/>
    </source>
</evidence>
<dbReference type="InterPro" id="IPR029061">
    <property type="entry name" value="THDP-binding"/>
</dbReference>
<dbReference type="SUPFAM" id="SSF52777">
    <property type="entry name" value="CoA-dependent acyltransferases"/>
    <property type="match status" value="1"/>
</dbReference>
<evidence type="ECO:0000256" key="4">
    <source>
        <dbReference type="ARBA" id="ARBA00022532"/>
    </source>
</evidence>
<dbReference type="PANTHER" id="PTHR23152">
    <property type="entry name" value="2-OXOGLUTARATE DEHYDROGENASE"/>
    <property type="match status" value="1"/>
</dbReference>
<dbReference type="UniPathway" id="UPA00223">
    <property type="reaction ID" value="UER00997"/>
</dbReference>
<dbReference type="InterPro" id="IPR005475">
    <property type="entry name" value="Transketolase-like_Pyr-bd"/>
</dbReference>
<dbReference type="InterPro" id="IPR001078">
    <property type="entry name" value="2-oxoacid_DH_actylTfrase"/>
</dbReference>
<evidence type="ECO:0000256" key="5">
    <source>
        <dbReference type="ARBA" id="ARBA00022723"/>
    </source>
</evidence>
<keyword evidence="6" id="KW-0460">Magnesium</keyword>
<dbReference type="SUPFAM" id="SSF52518">
    <property type="entry name" value="Thiamin diphosphate-binding fold (THDP-binding)"/>
    <property type="match status" value="2"/>
</dbReference>
<comment type="cofactor">
    <cofactor evidence="1">
        <name>Mg(2+)</name>
        <dbReference type="ChEBI" id="CHEBI:18420"/>
    </cofactor>
</comment>
<keyword evidence="9" id="KW-0511">Multifunctional enzyme</keyword>
<dbReference type="CDD" id="cd02016">
    <property type="entry name" value="TPP_E1_OGDC_like"/>
    <property type="match status" value="1"/>
</dbReference>
<accession>A0A2I1KU26</accession>
<feature type="region of interest" description="Disordered" evidence="12">
    <location>
        <begin position="36"/>
        <end position="130"/>
    </location>
</feature>
<dbReference type="Pfam" id="PF16870">
    <property type="entry name" value="OxoGdeHyase_C"/>
    <property type="match status" value="1"/>
</dbReference>
<keyword evidence="5" id="KW-0479">Metal-binding</keyword>
<dbReference type="InterPro" id="IPR011603">
    <property type="entry name" value="2oxoglutarate_DH_E1"/>
</dbReference>
<dbReference type="Pfam" id="PF00676">
    <property type="entry name" value="E1_dh"/>
    <property type="match status" value="1"/>
</dbReference>
<dbReference type="InterPro" id="IPR023213">
    <property type="entry name" value="CAT-like_dom_sf"/>
</dbReference>
<feature type="region of interest" description="Disordered" evidence="12">
    <location>
        <begin position="857"/>
        <end position="883"/>
    </location>
</feature>
<sequence length="1295" mass="140735">MSSHNSTTPDFGANEWMVEEMRDAWLKDPTSVSPQWRSLFESGRLPGPSSQPAPAQPATKVPQPDAPSPAPAATPSSPVPQPSQSPQAEDALPETGAGAAPHRQASPAQDVTRSDLPPAPTSDAAPPTSPYAHQRALLRALDLAGQVREEDAEVRMKGAAARTAKNMEESLSIPTATSARAVPAKVLIENRAIINQHLSRTRGGKVSFTHLIGWAVVEAMAEMPGMNVSYSVDGAGKPVLREPAHVGFGLAVDVPAANGERRLLVPSIKRADELDLAGFVAAYEALVRKARDGKLEVEDFRGTTVTLTNPGMIGTLHSVPRLMPGQGAIIGVGSMTYPAAFAGASEETLARQGVGKTVTLTSTYDHRVIQGALSGEFLRLVERKLLGLDGFWDRCFSSMRVPHEPIRWERDTTYDPELETGKPARVAELIHAFRQRGHLAADTDPLTFRLRRHPDLSLSSYGLSLWDLDRTFPTGGLGGTERATLRQILERLREAYCRTVGVEYMHIQDPAQRRWWQERLEAEWEVTTSAERRRILTKLAQAEAFETFLQTKYVGQKRFSLEGGESLIVLLDRLLDEAAHDGLDEVVIGMAHRGRLNVLTNIAGKSYGQVFDEFDGNGVIVGAGTGDVKYHLGTEGVYTGTEGVTTRVSLAANPSHLETVDGVVEGIVRAKQDRIGLGDKGYTVMPVLVHGDAAFAGQGVVYETLNMSQLRAYRTGGTVHVVVNNQIGFTTGSASGRSTTYATDLAKGLQVPIFHVNADDPETVARAARHAYEYRATFHKDVIIDLICYRRRGHNEGDDPSMTQPVMYHLIDSLPSTREVYTRDLVGRGDITAEDAKAIEDAFHDELERIFAETRAAHQGEATGAGERAQDEAEGQSQADPTQVGLARTSLEVPASQEAGAGMMIGWTSAVGRDVVERIGDSQVAYPEGFKIHPKLATMLAKRQQATREGGIDWGLGELIALGSLLMEGVPVRLAGEDARRATFAQRHAVLHDNANGQEWTPLDFLTPDQAPLEIYDSLLSEYAAMAFEYGYSVERPEALTIWEAQFGDFANGAQSVIDEYVTSATQKWGQRSGLVLLLPHGQEGQGPDHSSARIERYLQMCAQDNMWLVMPSTPANHFHMLREQAYRRPRRPLVVFTPKQLLRLKAASSSVEEFTTGSFKPVIGEVDPAIASGSGVTRVLVCSGRVYYDLLAERSKRGDSSVAIVRLEQPYPLPEAELAQALAPFAGAQVCWVQDEAANQGVWPYLGLHLPEAMTSAGAVRLVSRPEAAAPAVGTAGAYKRTQAELVARAFARD</sequence>